<dbReference type="Proteomes" id="UP001387364">
    <property type="component" value="Chromosome"/>
</dbReference>
<gene>
    <name evidence="2" type="ORF">WDJ61_10795</name>
</gene>
<dbReference type="EMBL" id="CP147404">
    <property type="protein sequence ID" value="WXB91757.1"/>
    <property type="molecule type" value="Genomic_DNA"/>
</dbReference>
<accession>A0ABZ2N2I6</accession>
<dbReference type="RefSeq" id="WP_338749564.1">
    <property type="nucleotide sequence ID" value="NZ_CP147404.1"/>
</dbReference>
<dbReference type="PROSITE" id="PS51257">
    <property type="entry name" value="PROKAR_LIPOPROTEIN"/>
    <property type="match status" value="1"/>
</dbReference>
<name>A0ABZ2N2I6_9BACI</name>
<keyword evidence="3" id="KW-1185">Reference proteome</keyword>
<proteinExistence type="predicted"/>
<evidence type="ECO:0008006" key="4">
    <source>
        <dbReference type="Google" id="ProtNLM"/>
    </source>
</evidence>
<evidence type="ECO:0000313" key="3">
    <source>
        <dbReference type="Proteomes" id="UP001387364"/>
    </source>
</evidence>
<protein>
    <recommendedName>
        <fullName evidence="4">Lipoprotein</fullName>
    </recommendedName>
</protein>
<reference evidence="2 3" key="1">
    <citation type="submission" date="2024-02" db="EMBL/GenBank/DDBJ databases">
        <title>Seven novel Bacillus-like species.</title>
        <authorList>
            <person name="Liu G."/>
        </authorList>
    </citation>
    <scope>NUCLEOTIDE SEQUENCE [LARGE SCALE GENOMIC DNA]</scope>
    <source>
        <strain evidence="2 3">FJAT-52991</strain>
    </source>
</reference>
<feature type="chain" id="PRO_5045152626" description="Lipoprotein" evidence="1">
    <location>
        <begin position="20"/>
        <end position="199"/>
    </location>
</feature>
<organism evidence="2 3">
    <name type="scientific">Bacillus kandeliae</name>
    <dbReference type="NCBI Taxonomy" id="3129297"/>
    <lineage>
        <taxon>Bacteria</taxon>
        <taxon>Bacillati</taxon>
        <taxon>Bacillota</taxon>
        <taxon>Bacilli</taxon>
        <taxon>Bacillales</taxon>
        <taxon>Bacillaceae</taxon>
        <taxon>Bacillus</taxon>
    </lineage>
</organism>
<keyword evidence="1" id="KW-0732">Signal</keyword>
<feature type="signal peptide" evidence="1">
    <location>
        <begin position="1"/>
        <end position="19"/>
    </location>
</feature>
<evidence type="ECO:0000256" key="1">
    <source>
        <dbReference type="SAM" id="SignalP"/>
    </source>
</evidence>
<sequence length="199" mass="22291">MRKILFFTILTLLVFSLIACDNGNTNLKANTISETKLTEREQAILTTTANQSFIFDFNVDDKYKNVDLWVEKYESGKLVGKVNDISTEIKNKGTIIFTTSNTIEESNQALFTISVHNDGSTAAGSNQETVPKDYLSIVSGSNPLDNASITDQMILASICYSSSEDEVSTLSSDFYRDADKHMDELKDYEVVYLLRSEFK</sequence>
<evidence type="ECO:0000313" key="2">
    <source>
        <dbReference type="EMBL" id="WXB91757.1"/>
    </source>
</evidence>